<sequence length="121" mass="13156">ASISGGGRLTLREHSGLSGGVRVYTATDDFKDWGFGNCTIPEGYRNVRRMDIYIDRFAIIGANSVILPGVTIGEGVSVGACSVVTRDLAPWGIYIGNKRVGDRNKDGVLKTYERFLAESRK</sequence>
<evidence type="ECO:0000313" key="9">
    <source>
        <dbReference type="EMBL" id="KJU85283.1"/>
    </source>
</evidence>
<evidence type="ECO:0000256" key="5">
    <source>
        <dbReference type="ARBA" id="ARBA00022737"/>
    </source>
</evidence>
<evidence type="ECO:0000313" key="10">
    <source>
        <dbReference type="Proteomes" id="UP000033423"/>
    </source>
</evidence>
<gene>
    <name evidence="9" type="ORF">MBAV_002524</name>
</gene>
<dbReference type="Proteomes" id="UP000033423">
    <property type="component" value="Unassembled WGS sequence"/>
</dbReference>
<evidence type="ECO:0000256" key="8">
    <source>
        <dbReference type="ARBA" id="ARBA00047633"/>
    </source>
</evidence>
<dbReference type="InterPro" id="IPR001451">
    <property type="entry name" value="Hexapep"/>
</dbReference>
<keyword evidence="7" id="KW-0012">Acyltransferase</keyword>
<feature type="non-terminal residue" evidence="9">
    <location>
        <position position="1"/>
    </location>
</feature>
<evidence type="ECO:0000256" key="2">
    <source>
        <dbReference type="ARBA" id="ARBA00013235"/>
    </source>
</evidence>
<dbReference type="EMBL" id="LACI01001092">
    <property type="protein sequence ID" value="KJU85283.1"/>
    <property type="molecule type" value="Genomic_DNA"/>
</dbReference>
<evidence type="ECO:0000256" key="7">
    <source>
        <dbReference type="ARBA" id="ARBA00023315"/>
    </source>
</evidence>
<keyword evidence="4 9" id="KW-0808">Transferase</keyword>
<dbReference type="EC" id="2.3.1.28" evidence="2"/>
<dbReference type="GO" id="GO:0008811">
    <property type="term" value="F:chloramphenicol O-acetyltransferase activity"/>
    <property type="evidence" value="ECO:0007669"/>
    <property type="project" value="UniProtKB-EC"/>
</dbReference>
<dbReference type="Gene3D" id="2.160.10.10">
    <property type="entry name" value="Hexapeptide repeat proteins"/>
    <property type="match status" value="1"/>
</dbReference>
<evidence type="ECO:0000256" key="1">
    <source>
        <dbReference type="ARBA" id="ARBA00007274"/>
    </source>
</evidence>
<dbReference type="AlphaFoldDB" id="A0A0F3GX81"/>
<reference evidence="9 10" key="1">
    <citation type="submission" date="2015-02" db="EMBL/GenBank/DDBJ databases">
        <title>Single-cell genomics of uncultivated deep-branching MTB reveals a conserved set of magnetosome genes.</title>
        <authorList>
            <person name="Kolinko S."/>
            <person name="Richter M."/>
            <person name="Glockner F.O."/>
            <person name="Brachmann A."/>
            <person name="Schuler D."/>
        </authorList>
    </citation>
    <scope>NUCLEOTIDE SEQUENCE [LARGE SCALE GENOMIC DNA]</scope>
    <source>
        <strain evidence="9">TM-1</strain>
    </source>
</reference>
<accession>A0A0F3GX81</accession>
<keyword evidence="6" id="KW-0046">Antibiotic resistance</keyword>
<dbReference type="InterPro" id="IPR018357">
    <property type="entry name" value="Hexapep_transf_CS"/>
</dbReference>
<comment type="catalytic activity">
    <reaction evidence="8">
        <text>chloramphenicol + acetyl-CoA = chloramphenicol 3-acetate + CoA</text>
        <dbReference type="Rhea" id="RHEA:18421"/>
        <dbReference type="ChEBI" id="CHEBI:16730"/>
        <dbReference type="ChEBI" id="CHEBI:17698"/>
        <dbReference type="ChEBI" id="CHEBI:57287"/>
        <dbReference type="ChEBI" id="CHEBI:57288"/>
        <dbReference type="EC" id="2.3.1.28"/>
    </reaction>
</comment>
<proteinExistence type="inferred from homology"/>
<dbReference type="PANTHER" id="PTHR43300:SF12">
    <property type="entry name" value="CHLORAMPHENICOL ACETYLTRANSFERASE"/>
    <property type="match status" value="1"/>
</dbReference>
<organism evidence="9 10">
    <name type="scientific">Candidatus Magnetobacterium bavaricum</name>
    <dbReference type="NCBI Taxonomy" id="29290"/>
    <lineage>
        <taxon>Bacteria</taxon>
        <taxon>Pseudomonadati</taxon>
        <taxon>Nitrospirota</taxon>
        <taxon>Thermodesulfovibrionia</taxon>
        <taxon>Thermodesulfovibrionales</taxon>
        <taxon>Candidatus Magnetobacteriaceae</taxon>
        <taxon>Candidatus Magnetobacterium</taxon>
    </lineage>
</organism>
<dbReference type="GO" id="GO:0046677">
    <property type="term" value="P:response to antibiotic"/>
    <property type="evidence" value="ECO:0007669"/>
    <property type="project" value="UniProtKB-KW"/>
</dbReference>
<dbReference type="InterPro" id="IPR050179">
    <property type="entry name" value="Trans_hexapeptide_repeat"/>
</dbReference>
<dbReference type="PROSITE" id="PS00101">
    <property type="entry name" value="HEXAPEP_TRANSFERASES"/>
    <property type="match status" value="1"/>
</dbReference>
<evidence type="ECO:0000256" key="4">
    <source>
        <dbReference type="ARBA" id="ARBA00022679"/>
    </source>
</evidence>
<comment type="caution">
    <text evidence="9">The sequence shown here is derived from an EMBL/GenBank/DDBJ whole genome shotgun (WGS) entry which is preliminary data.</text>
</comment>
<dbReference type="SUPFAM" id="SSF51161">
    <property type="entry name" value="Trimeric LpxA-like enzymes"/>
    <property type="match status" value="1"/>
</dbReference>
<dbReference type="PANTHER" id="PTHR43300">
    <property type="entry name" value="ACETYLTRANSFERASE"/>
    <property type="match status" value="1"/>
</dbReference>
<protein>
    <recommendedName>
        <fullName evidence="3">Chloramphenicol acetyltransferase</fullName>
        <ecNumber evidence="2">2.3.1.28</ecNumber>
    </recommendedName>
</protein>
<dbReference type="Pfam" id="PF00132">
    <property type="entry name" value="Hexapep"/>
    <property type="match status" value="1"/>
</dbReference>
<name>A0A0F3GX81_9BACT</name>
<keyword evidence="5" id="KW-0677">Repeat</keyword>
<dbReference type="InterPro" id="IPR011004">
    <property type="entry name" value="Trimer_LpxA-like_sf"/>
</dbReference>
<evidence type="ECO:0000256" key="3">
    <source>
        <dbReference type="ARBA" id="ARBA00020291"/>
    </source>
</evidence>
<comment type="similarity">
    <text evidence="1">Belongs to the transferase hexapeptide repeat family.</text>
</comment>
<evidence type="ECO:0000256" key="6">
    <source>
        <dbReference type="ARBA" id="ARBA00023251"/>
    </source>
</evidence>
<keyword evidence="10" id="KW-1185">Reference proteome</keyword>